<sequence length="301" mass="34971">MAVVLKEVEHSDFSQIHSLFAEVYGKQPDDGFKKAFFDHDQFLGNCLIDNTLANEPMVGYFGCFTYHRTIGGKNYKFYNSHTWIVKENYRKQSLKLLMPYLRLKDGIVTNFSANDKVAQILDQLKFSKIPIVNTIVKLSFSFRSYAAQRKIESLELQSDITRSHQPYVGLSLNLKLPNTDQNLELILKPIDKKPTWVQRINVTSKSITKRPIITKNYFLYKVHYTNAPDILLKNLDVLSHYLFLNGKIGGLVLPELFIENLPQNRVDKKYEDIIFIKSNQEQTPKIDFLFSEVFYLNIADK</sequence>
<evidence type="ECO:0000313" key="1">
    <source>
        <dbReference type="EMBL" id="MDT0685258.1"/>
    </source>
</evidence>
<comment type="caution">
    <text evidence="1">The sequence shown here is derived from an EMBL/GenBank/DDBJ whole genome shotgun (WGS) entry which is preliminary data.</text>
</comment>
<evidence type="ECO:0000313" key="2">
    <source>
        <dbReference type="Proteomes" id="UP001253848"/>
    </source>
</evidence>
<dbReference type="Proteomes" id="UP001253848">
    <property type="component" value="Unassembled WGS sequence"/>
</dbReference>
<accession>A0ABU3DNR9</accession>
<gene>
    <name evidence="1" type="ORF">RM541_02715</name>
</gene>
<organism evidence="1 2">
    <name type="scientific">Autumnicola psychrophila</name>
    <dbReference type="NCBI Taxonomy" id="3075592"/>
    <lineage>
        <taxon>Bacteria</taxon>
        <taxon>Pseudomonadati</taxon>
        <taxon>Bacteroidota</taxon>
        <taxon>Flavobacteriia</taxon>
        <taxon>Flavobacteriales</taxon>
        <taxon>Flavobacteriaceae</taxon>
        <taxon>Autumnicola</taxon>
    </lineage>
</organism>
<name>A0ABU3DNR9_9FLAO</name>
<keyword evidence="2" id="KW-1185">Reference proteome</keyword>
<protein>
    <submittedName>
        <fullName evidence="1">Uncharacterized protein</fullName>
    </submittedName>
</protein>
<reference evidence="1 2" key="1">
    <citation type="submission" date="2023-09" db="EMBL/GenBank/DDBJ databases">
        <authorList>
            <person name="Rey-Velasco X."/>
        </authorList>
    </citation>
    <scope>NUCLEOTIDE SEQUENCE [LARGE SCALE GENOMIC DNA]</scope>
    <source>
        <strain evidence="1 2">F225</strain>
    </source>
</reference>
<dbReference type="RefSeq" id="WP_311498693.1">
    <property type="nucleotide sequence ID" value="NZ_JAVRHN010000002.1"/>
</dbReference>
<proteinExistence type="predicted"/>
<dbReference type="EMBL" id="JAVRHN010000002">
    <property type="protein sequence ID" value="MDT0685258.1"/>
    <property type="molecule type" value="Genomic_DNA"/>
</dbReference>